<evidence type="ECO:0000313" key="5">
    <source>
        <dbReference type="EMBL" id="SDM46869.1"/>
    </source>
</evidence>
<dbReference type="PANTHER" id="PTHR13504:SF38">
    <property type="entry name" value="FIDO DOMAIN-CONTAINING PROTEIN"/>
    <property type="match status" value="1"/>
</dbReference>
<name>A0A1G9TGE6_9FIRM</name>
<dbReference type="GO" id="GO:0005524">
    <property type="term" value="F:ATP binding"/>
    <property type="evidence" value="ECO:0007669"/>
    <property type="project" value="UniProtKB-KW"/>
</dbReference>
<feature type="domain" description="Fido" evidence="4">
    <location>
        <begin position="83"/>
        <end position="220"/>
    </location>
</feature>
<keyword evidence="2" id="KW-0067">ATP-binding</keyword>
<sequence>MSKNFIDALLETKDFKNSLYSILKHSFLYHSNKIEGSTFTTEALALLLDKNVVTGKHTLDDVQETVNSSYVFDRIVETLGKKIDDQFLKDLHARLMFNTTMHQRGYAGVYKTIPNMIIGTKVKIAQPFEVQSRLDELLEWYYSLDKITLSDIASFHYKFEIIHPFQDGNGRIGRFLMLKQMLENNLSIKIVSWDSEDLYRESLNLCDLDNQEPLSKYLETLEDFREEYKELWESM</sequence>
<dbReference type="InterPro" id="IPR036597">
    <property type="entry name" value="Fido-like_dom_sf"/>
</dbReference>
<dbReference type="InterPro" id="IPR040198">
    <property type="entry name" value="Fido_containing"/>
</dbReference>
<evidence type="ECO:0000256" key="3">
    <source>
        <dbReference type="PIRSR" id="PIRSR640198-3"/>
    </source>
</evidence>
<dbReference type="EMBL" id="FNGW01000012">
    <property type="protein sequence ID" value="SDM46869.1"/>
    <property type="molecule type" value="Genomic_DNA"/>
</dbReference>
<protein>
    <submittedName>
        <fullName evidence="5">Fic/DOC family protein</fullName>
    </submittedName>
</protein>
<dbReference type="PANTHER" id="PTHR13504">
    <property type="entry name" value="FIDO DOMAIN-CONTAINING PROTEIN DDB_G0283145"/>
    <property type="match status" value="1"/>
</dbReference>
<feature type="active site" evidence="1">
    <location>
        <position position="163"/>
    </location>
</feature>
<dbReference type="Gene3D" id="1.10.3290.10">
    <property type="entry name" value="Fido-like domain"/>
    <property type="match status" value="1"/>
</dbReference>
<keyword evidence="6" id="KW-1185">Reference proteome</keyword>
<dbReference type="SUPFAM" id="SSF140931">
    <property type="entry name" value="Fic-like"/>
    <property type="match status" value="1"/>
</dbReference>
<dbReference type="RefSeq" id="WP_092727591.1">
    <property type="nucleotide sequence ID" value="NZ_FNGW01000012.1"/>
</dbReference>
<dbReference type="Proteomes" id="UP000199068">
    <property type="component" value="Unassembled WGS sequence"/>
</dbReference>
<organism evidence="5 6">
    <name type="scientific">Romboutsia lituseburensis DSM 797</name>
    <dbReference type="NCBI Taxonomy" id="1121325"/>
    <lineage>
        <taxon>Bacteria</taxon>
        <taxon>Bacillati</taxon>
        <taxon>Bacillota</taxon>
        <taxon>Clostridia</taxon>
        <taxon>Peptostreptococcales</taxon>
        <taxon>Peptostreptococcaceae</taxon>
        <taxon>Romboutsia</taxon>
    </lineage>
</organism>
<accession>A0A1G9TGE6</accession>
<dbReference type="STRING" id="1121325.SAMN04515677_112107"/>
<evidence type="ECO:0000313" key="6">
    <source>
        <dbReference type="Proteomes" id="UP000199068"/>
    </source>
</evidence>
<evidence type="ECO:0000259" key="4">
    <source>
        <dbReference type="PROSITE" id="PS51459"/>
    </source>
</evidence>
<gene>
    <name evidence="5" type="ORF">SAMN04515677_112107</name>
</gene>
<feature type="site" description="Important for autoinhibition of adenylyltransferase activity" evidence="3">
    <location>
        <position position="35"/>
    </location>
</feature>
<dbReference type="Pfam" id="PF02661">
    <property type="entry name" value="Fic"/>
    <property type="match status" value="1"/>
</dbReference>
<dbReference type="AlphaFoldDB" id="A0A1G9TGE6"/>
<evidence type="ECO:0000256" key="1">
    <source>
        <dbReference type="PIRSR" id="PIRSR640198-1"/>
    </source>
</evidence>
<dbReference type="InterPro" id="IPR003812">
    <property type="entry name" value="Fido"/>
</dbReference>
<evidence type="ECO:0000256" key="2">
    <source>
        <dbReference type="PIRSR" id="PIRSR640198-2"/>
    </source>
</evidence>
<dbReference type="PROSITE" id="PS51459">
    <property type="entry name" value="FIDO"/>
    <property type="match status" value="1"/>
</dbReference>
<proteinExistence type="predicted"/>
<reference evidence="5 6" key="1">
    <citation type="submission" date="2016-10" db="EMBL/GenBank/DDBJ databases">
        <authorList>
            <person name="de Groot N.N."/>
        </authorList>
    </citation>
    <scope>NUCLEOTIDE SEQUENCE [LARGE SCALE GENOMIC DNA]</scope>
    <source>
        <strain evidence="5 6">DSM 797</strain>
    </source>
</reference>
<keyword evidence="2" id="KW-0547">Nucleotide-binding</keyword>
<feature type="binding site" evidence="2">
    <location>
        <begin position="167"/>
        <end position="174"/>
    </location>
    <ligand>
        <name>ATP</name>
        <dbReference type="ChEBI" id="CHEBI:30616"/>
    </ligand>
</feature>